<sequence length="122" mass="14094">MSDLSSIPTDERGVPTISPQEMLSLLDQATDHSSLNTAQQIRDDIRKEIDQLEKQGFRSSDPNEIFREISERKKHRSHLEARLEYWNQVAQAALQTQQSVSEKKEGKNKYTEIDRISLQVLL</sequence>
<reference evidence="1" key="1">
    <citation type="submission" date="2020-10" db="EMBL/GenBank/DDBJ databases">
        <authorList>
            <person name="Gilroy R."/>
        </authorList>
    </citation>
    <scope>NUCLEOTIDE SEQUENCE</scope>
    <source>
        <strain evidence="1">1383</strain>
    </source>
</reference>
<dbReference type="AlphaFoldDB" id="A0A9D1H9I3"/>
<accession>A0A9D1H9I3</accession>
<comment type="caution">
    <text evidence="1">The sequence shown here is derived from an EMBL/GenBank/DDBJ whole genome shotgun (WGS) entry which is preliminary data.</text>
</comment>
<evidence type="ECO:0000313" key="2">
    <source>
        <dbReference type="Proteomes" id="UP000824161"/>
    </source>
</evidence>
<dbReference type="Proteomes" id="UP000824161">
    <property type="component" value="Unassembled WGS sequence"/>
</dbReference>
<gene>
    <name evidence="1" type="ORF">IAC44_03645</name>
</gene>
<organism evidence="1 2">
    <name type="scientific">Candidatus Merdimorpha stercoravium</name>
    <dbReference type="NCBI Taxonomy" id="2840863"/>
    <lineage>
        <taxon>Bacteria</taxon>
        <taxon>Pseudomonadati</taxon>
        <taxon>Bacteroidota</taxon>
        <taxon>Flavobacteriia</taxon>
        <taxon>Flavobacteriales</taxon>
        <taxon>Candidatus Merdimorpha</taxon>
    </lineage>
</organism>
<protein>
    <submittedName>
        <fullName evidence="1">Uncharacterized protein</fullName>
    </submittedName>
</protein>
<proteinExistence type="predicted"/>
<name>A0A9D1H9I3_9FLAO</name>
<dbReference type="EMBL" id="DVLY01000085">
    <property type="protein sequence ID" value="HIT97913.1"/>
    <property type="molecule type" value="Genomic_DNA"/>
</dbReference>
<feature type="non-terminal residue" evidence="1">
    <location>
        <position position="122"/>
    </location>
</feature>
<evidence type="ECO:0000313" key="1">
    <source>
        <dbReference type="EMBL" id="HIT97913.1"/>
    </source>
</evidence>
<reference evidence="1" key="2">
    <citation type="journal article" date="2021" name="PeerJ">
        <title>Extensive microbial diversity within the chicken gut microbiome revealed by metagenomics and culture.</title>
        <authorList>
            <person name="Gilroy R."/>
            <person name="Ravi A."/>
            <person name="Getino M."/>
            <person name="Pursley I."/>
            <person name="Horton D.L."/>
            <person name="Alikhan N.F."/>
            <person name="Baker D."/>
            <person name="Gharbi K."/>
            <person name="Hall N."/>
            <person name="Watson M."/>
            <person name="Adriaenssens E.M."/>
            <person name="Foster-Nyarko E."/>
            <person name="Jarju S."/>
            <person name="Secka A."/>
            <person name="Antonio M."/>
            <person name="Oren A."/>
            <person name="Chaudhuri R.R."/>
            <person name="La Ragione R."/>
            <person name="Hildebrand F."/>
            <person name="Pallen M.J."/>
        </authorList>
    </citation>
    <scope>NUCLEOTIDE SEQUENCE</scope>
    <source>
        <strain evidence="1">1383</strain>
    </source>
</reference>